<feature type="non-terminal residue" evidence="2">
    <location>
        <position position="1"/>
    </location>
</feature>
<feature type="compositionally biased region" description="Basic and acidic residues" evidence="1">
    <location>
        <begin position="259"/>
        <end position="274"/>
    </location>
</feature>
<evidence type="ECO:0000256" key="1">
    <source>
        <dbReference type="SAM" id="MobiDB-lite"/>
    </source>
</evidence>
<gene>
    <name evidence="2" type="ORF">AVDCRST_MAG27-1090</name>
</gene>
<feature type="compositionally biased region" description="Basic and acidic residues" evidence="1">
    <location>
        <begin position="42"/>
        <end position="63"/>
    </location>
</feature>
<feature type="compositionally biased region" description="Basic and acidic residues" evidence="1">
    <location>
        <begin position="320"/>
        <end position="338"/>
    </location>
</feature>
<name>A0A6J4GYI7_9PROT</name>
<feature type="compositionally biased region" description="Basic and acidic residues" evidence="1">
    <location>
        <begin position="282"/>
        <end position="305"/>
    </location>
</feature>
<feature type="compositionally biased region" description="Basic residues" evidence="1">
    <location>
        <begin position="22"/>
        <end position="41"/>
    </location>
</feature>
<dbReference type="EMBL" id="CADCTD010000001">
    <property type="protein sequence ID" value="CAA9209488.1"/>
    <property type="molecule type" value="Genomic_DNA"/>
</dbReference>
<accession>A0A6J4GYI7</accession>
<sequence length="437" mass="50363">GPLAQAKHPRRRKGRCGYQDPRHRRGPARRYRTARRRRRARLLGEVRRLGPRRLPPDRCRDPRVPGSTHRPGPRGYPLRPGPGPQFRRAPEGGAEGHRGRDAARHRPRPQEHPGKLGRLLRPWRQVPAARLRPYVRGDGEGRRRSPHRHLRAPLQGQAGPCHRRRPAPGRRRRDLLPRRRPGRRRHGAGDGEHRRGRHAGRPRQCLRRRGQAPALWPRRHRPLRRPDRDPRHCRRDGGCRALCDGPPRPGRARPNQPRHSADGLGETRPRDHGRGRAPAGDPADRRDRPEGLAGLRRGDRLRQPRGDGAGSRPHRLRACPGDDPRRRSLPAPHDELRRALPRPPYQCLLWRQGHRHQPHPADAEGGALHRRPLGWEVPEDRHLPARSHRRGERHDRRGLLPPLHAGGLRRPCRAGQYPRPPLWRPQYPLRHGGREAL</sequence>
<reference evidence="2" key="1">
    <citation type="submission" date="2020-02" db="EMBL/GenBank/DDBJ databases">
        <authorList>
            <person name="Meier V. D."/>
        </authorList>
    </citation>
    <scope>NUCLEOTIDE SEQUENCE</scope>
    <source>
        <strain evidence="2">AVDCRST_MAG27</strain>
    </source>
</reference>
<feature type="non-terminal residue" evidence="2">
    <location>
        <position position="437"/>
    </location>
</feature>
<protein>
    <submittedName>
        <fullName evidence="2">Putative histidinol dehydrogenase (But probably not)</fullName>
    </submittedName>
</protein>
<dbReference type="AlphaFoldDB" id="A0A6J4GYI7"/>
<feature type="compositionally biased region" description="Basic residues" evidence="1">
    <location>
        <begin position="194"/>
        <end position="210"/>
    </location>
</feature>
<organism evidence="2">
    <name type="scientific">uncultured Craurococcus sp</name>
    <dbReference type="NCBI Taxonomy" id="1135998"/>
    <lineage>
        <taxon>Bacteria</taxon>
        <taxon>Pseudomonadati</taxon>
        <taxon>Pseudomonadota</taxon>
        <taxon>Alphaproteobacteria</taxon>
        <taxon>Acetobacterales</taxon>
        <taxon>Acetobacteraceae</taxon>
        <taxon>Craurococcus</taxon>
        <taxon>environmental samples</taxon>
    </lineage>
</organism>
<feature type="compositionally biased region" description="Basic and acidic residues" evidence="1">
    <location>
        <begin position="224"/>
        <end position="238"/>
    </location>
</feature>
<feature type="region of interest" description="Disordered" evidence="1">
    <location>
        <begin position="1"/>
        <end position="340"/>
    </location>
</feature>
<feature type="compositionally biased region" description="Basic residues" evidence="1">
    <location>
        <begin position="161"/>
        <end position="186"/>
    </location>
</feature>
<proteinExistence type="predicted"/>
<evidence type="ECO:0000313" key="2">
    <source>
        <dbReference type="EMBL" id="CAA9209488.1"/>
    </source>
</evidence>
<feature type="compositionally biased region" description="Basic and acidic residues" evidence="1">
    <location>
        <begin position="88"/>
        <end position="114"/>
    </location>
</feature>
<feature type="region of interest" description="Disordered" evidence="1">
    <location>
        <begin position="379"/>
        <end position="437"/>
    </location>
</feature>